<keyword evidence="1" id="KW-0812">Transmembrane</keyword>
<keyword evidence="3" id="KW-1185">Reference proteome</keyword>
<feature type="transmembrane region" description="Helical" evidence="1">
    <location>
        <begin position="20"/>
        <end position="40"/>
    </location>
</feature>
<dbReference type="EMBL" id="CAJZAF010000046">
    <property type="protein sequence ID" value="CAG9185895.1"/>
    <property type="molecule type" value="Genomic_DNA"/>
</dbReference>
<dbReference type="RefSeq" id="WP_258234600.1">
    <property type="nucleotide sequence ID" value="NZ_CP080766.1"/>
</dbReference>
<accession>A0ABN7ZLL7</accession>
<keyword evidence="1" id="KW-1133">Transmembrane helix</keyword>
<evidence type="ECO:0000313" key="3">
    <source>
        <dbReference type="Proteomes" id="UP000701702"/>
    </source>
</evidence>
<dbReference type="Proteomes" id="UP000701702">
    <property type="component" value="Unassembled WGS sequence"/>
</dbReference>
<sequence>MLPDHRVHRFWRVHPFRMTAGMLVLGGGALSLLSRLCAFLG</sequence>
<evidence type="ECO:0000313" key="2">
    <source>
        <dbReference type="EMBL" id="CAG9185895.1"/>
    </source>
</evidence>
<comment type="caution">
    <text evidence="2">The sequence shown here is derived from an EMBL/GenBank/DDBJ whole genome shotgun (WGS) entry which is preliminary data.</text>
</comment>
<protein>
    <submittedName>
        <fullName evidence="2">Uncharacterized protein</fullName>
    </submittedName>
</protein>
<name>A0ABN7ZLL7_9BURK</name>
<gene>
    <name evidence="2" type="ORF">LMG23994_05959</name>
</gene>
<evidence type="ECO:0000256" key="1">
    <source>
        <dbReference type="SAM" id="Phobius"/>
    </source>
</evidence>
<organism evidence="2 3">
    <name type="scientific">Cupriavidus pinatubonensis</name>
    <dbReference type="NCBI Taxonomy" id="248026"/>
    <lineage>
        <taxon>Bacteria</taxon>
        <taxon>Pseudomonadati</taxon>
        <taxon>Pseudomonadota</taxon>
        <taxon>Betaproteobacteria</taxon>
        <taxon>Burkholderiales</taxon>
        <taxon>Burkholderiaceae</taxon>
        <taxon>Cupriavidus</taxon>
    </lineage>
</organism>
<reference evidence="2 3" key="1">
    <citation type="submission" date="2021-08" db="EMBL/GenBank/DDBJ databases">
        <authorList>
            <person name="Peeters C."/>
        </authorList>
    </citation>
    <scope>NUCLEOTIDE SEQUENCE [LARGE SCALE GENOMIC DNA]</scope>
    <source>
        <strain evidence="2 3">LMG 23994</strain>
    </source>
</reference>
<keyword evidence="1" id="KW-0472">Membrane</keyword>
<proteinExistence type="predicted"/>